<feature type="region of interest" description="Disordered" evidence="21">
    <location>
        <begin position="1"/>
        <end position="23"/>
    </location>
</feature>
<evidence type="ECO:0000259" key="22">
    <source>
        <dbReference type="Pfam" id="PF01068"/>
    </source>
</evidence>
<dbReference type="SUPFAM" id="SSF56091">
    <property type="entry name" value="DNA ligase/mRNA capping enzyme, catalytic domain"/>
    <property type="match status" value="1"/>
</dbReference>
<dbReference type="EC" id="6.5.1.1" evidence="2"/>
<keyword evidence="17" id="KW-0464">Manganese</keyword>
<keyword evidence="7" id="KW-0479">Metal-binding</keyword>
<dbReference type="NCBIfam" id="TIGR02778">
    <property type="entry name" value="ligD_pol"/>
    <property type="match status" value="1"/>
</dbReference>
<evidence type="ECO:0000256" key="9">
    <source>
        <dbReference type="ARBA" id="ARBA00022763"/>
    </source>
</evidence>
<comment type="catalytic activity">
    <reaction evidence="20">
        <text>ATP + (deoxyribonucleotide)n-3'-hydroxyl + 5'-phospho-(deoxyribonucleotide)m = (deoxyribonucleotide)n+m + AMP + diphosphate.</text>
        <dbReference type="EC" id="6.5.1.1"/>
    </reaction>
</comment>
<evidence type="ECO:0000256" key="17">
    <source>
        <dbReference type="ARBA" id="ARBA00023211"/>
    </source>
</evidence>
<dbReference type="GO" id="GO:0016874">
    <property type="term" value="F:ligase activity"/>
    <property type="evidence" value="ECO:0007669"/>
    <property type="project" value="UniProtKB-KW"/>
</dbReference>
<evidence type="ECO:0000313" key="27">
    <source>
        <dbReference type="Proteomes" id="UP001501323"/>
    </source>
</evidence>
<feature type="domain" description="DNA ligase ATP-dependent C-terminal" evidence="23">
    <location>
        <begin position="435"/>
        <end position="530"/>
    </location>
</feature>
<dbReference type="Gene3D" id="3.30.470.30">
    <property type="entry name" value="DNA ligase/mRNA capping enzyme"/>
    <property type="match status" value="1"/>
</dbReference>
<evidence type="ECO:0000256" key="18">
    <source>
        <dbReference type="ARBA" id="ARBA00023268"/>
    </source>
</evidence>
<feature type="compositionally biased region" description="Basic residues" evidence="21">
    <location>
        <begin position="180"/>
        <end position="189"/>
    </location>
</feature>
<feature type="domain" description="DNA ligase D polymerase" evidence="25">
    <location>
        <begin position="564"/>
        <end position="817"/>
    </location>
</feature>
<dbReference type="InterPro" id="IPR052171">
    <property type="entry name" value="NHEJ_LigD"/>
</dbReference>
<keyword evidence="11" id="KW-0269">Exonuclease</keyword>
<keyword evidence="27" id="KW-1185">Reference proteome</keyword>
<feature type="compositionally biased region" description="Basic and acidic residues" evidence="21">
    <location>
        <begin position="203"/>
        <end position="227"/>
    </location>
</feature>
<dbReference type="PANTHER" id="PTHR42705:SF2">
    <property type="entry name" value="BIFUNCTIONAL NON-HOMOLOGOUS END JOINING PROTEIN LIGD"/>
    <property type="match status" value="1"/>
</dbReference>
<evidence type="ECO:0000256" key="3">
    <source>
        <dbReference type="ARBA" id="ARBA00022598"/>
    </source>
</evidence>
<dbReference type="EMBL" id="BAABJY010000001">
    <property type="protein sequence ID" value="GAA4855848.1"/>
    <property type="molecule type" value="Genomic_DNA"/>
</dbReference>
<dbReference type="CDD" id="cd07906">
    <property type="entry name" value="Adenylation_DNA_ligase_LigD_LigC"/>
    <property type="match status" value="1"/>
</dbReference>
<accession>A0ABP9DQY4</accession>
<dbReference type="InterPro" id="IPR014143">
    <property type="entry name" value="NHEJ_ligase_prk"/>
</dbReference>
<dbReference type="PANTHER" id="PTHR42705">
    <property type="entry name" value="BIFUNCTIONAL NON-HOMOLOGOUS END JOINING PROTEIN LIGD"/>
    <property type="match status" value="1"/>
</dbReference>
<keyword evidence="14" id="KW-0238">DNA-binding</keyword>
<keyword evidence="3 26" id="KW-0436">Ligase</keyword>
<evidence type="ECO:0000256" key="2">
    <source>
        <dbReference type="ARBA" id="ARBA00012727"/>
    </source>
</evidence>
<evidence type="ECO:0000256" key="12">
    <source>
        <dbReference type="ARBA" id="ARBA00022840"/>
    </source>
</evidence>
<dbReference type="InterPro" id="IPR014146">
    <property type="entry name" value="LigD_ligase_dom"/>
</dbReference>
<dbReference type="NCBIfam" id="TIGR02779">
    <property type="entry name" value="NHEJ_ligase_lig"/>
    <property type="match status" value="1"/>
</dbReference>
<comment type="caution">
    <text evidence="26">The sequence shown here is derived from an EMBL/GenBank/DDBJ whole genome shotgun (WGS) entry which is preliminary data.</text>
</comment>
<comment type="cofactor">
    <cofactor evidence="1">
        <name>Mn(2+)</name>
        <dbReference type="ChEBI" id="CHEBI:29035"/>
    </cofactor>
</comment>
<dbReference type="InterPro" id="IPR012310">
    <property type="entry name" value="DNA_ligase_ATP-dep_cent"/>
</dbReference>
<dbReference type="CDD" id="cd07971">
    <property type="entry name" value="OBF_DNA_ligase_LigD"/>
    <property type="match status" value="1"/>
</dbReference>
<feature type="compositionally biased region" description="Basic and acidic residues" evidence="21">
    <location>
        <begin position="12"/>
        <end position="22"/>
    </location>
</feature>
<dbReference type="RefSeq" id="WP_345293854.1">
    <property type="nucleotide sequence ID" value="NZ_BAABJY010000001.1"/>
</dbReference>
<evidence type="ECO:0000256" key="4">
    <source>
        <dbReference type="ARBA" id="ARBA00022679"/>
    </source>
</evidence>
<keyword evidence="18" id="KW-0511">Multifunctional enzyme</keyword>
<evidence type="ECO:0000256" key="11">
    <source>
        <dbReference type="ARBA" id="ARBA00022839"/>
    </source>
</evidence>
<evidence type="ECO:0000259" key="23">
    <source>
        <dbReference type="Pfam" id="PF04679"/>
    </source>
</evidence>
<evidence type="ECO:0000256" key="13">
    <source>
        <dbReference type="ARBA" id="ARBA00022932"/>
    </source>
</evidence>
<evidence type="ECO:0000256" key="5">
    <source>
        <dbReference type="ARBA" id="ARBA00022695"/>
    </source>
</evidence>
<dbReference type="InterPro" id="IPR012309">
    <property type="entry name" value="DNA_ligase_ATP-dep_C"/>
</dbReference>
<dbReference type="Gene3D" id="3.90.920.10">
    <property type="entry name" value="DNA primase, PRIM domain"/>
    <property type="match status" value="1"/>
</dbReference>
<organism evidence="26 27">
    <name type="scientific">Luteimonas vadosa</name>
    <dbReference type="NCBI Taxonomy" id="1165507"/>
    <lineage>
        <taxon>Bacteria</taxon>
        <taxon>Pseudomonadati</taxon>
        <taxon>Pseudomonadota</taxon>
        <taxon>Gammaproteobacteria</taxon>
        <taxon>Lysobacterales</taxon>
        <taxon>Lysobacteraceae</taxon>
        <taxon>Luteimonas</taxon>
    </lineage>
</organism>
<evidence type="ECO:0000256" key="1">
    <source>
        <dbReference type="ARBA" id="ARBA00001936"/>
    </source>
</evidence>
<dbReference type="Pfam" id="PF21686">
    <property type="entry name" value="LigD_Prim-Pol"/>
    <property type="match status" value="1"/>
</dbReference>
<keyword evidence="12" id="KW-0067">ATP-binding</keyword>
<evidence type="ECO:0000313" key="26">
    <source>
        <dbReference type="EMBL" id="GAA4855848.1"/>
    </source>
</evidence>
<evidence type="ECO:0000256" key="21">
    <source>
        <dbReference type="SAM" id="MobiDB-lite"/>
    </source>
</evidence>
<evidence type="ECO:0000256" key="15">
    <source>
        <dbReference type="ARBA" id="ARBA00023172"/>
    </source>
</evidence>
<keyword evidence="8" id="KW-0547">Nucleotide-binding</keyword>
<keyword evidence="6" id="KW-0540">Nuclease</keyword>
<evidence type="ECO:0000256" key="8">
    <source>
        <dbReference type="ARBA" id="ARBA00022741"/>
    </source>
</evidence>
<keyword evidence="16" id="KW-0234">DNA repair</keyword>
<evidence type="ECO:0000256" key="20">
    <source>
        <dbReference type="ARBA" id="ARBA00034003"/>
    </source>
</evidence>
<dbReference type="NCBIfam" id="TIGR02777">
    <property type="entry name" value="LigD_PE_dom"/>
    <property type="match status" value="1"/>
</dbReference>
<dbReference type="InterPro" id="IPR014145">
    <property type="entry name" value="LigD_pol_dom"/>
</dbReference>
<name>A0ABP9DQY4_9GAMM</name>
<feature type="domain" description="DNA ligase D 3'-phosphoesterase" evidence="24">
    <location>
        <begin position="35"/>
        <end position="140"/>
    </location>
</feature>
<dbReference type="InterPro" id="IPR033651">
    <property type="entry name" value="PaeLigD_Pol-like"/>
</dbReference>
<dbReference type="SUPFAM" id="SSF50249">
    <property type="entry name" value="Nucleic acid-binding proteins"/>
    <property type="match status" value="1"/>
</dbReference>
<dbReference type="CDD" id="cd04862">
    <property type="entry name" value="PaeLigD_Pol_like"/>
    <property type="match status" value="1"/>
</dbReference>
<evidence type="ECO:0000256" key="6">
    <source>
        <dbReference type="ARBA" id="ARBA00022722"/>
    </source>
</evidence>
<dbReference type="Gene3D" id="2.40.50.140">
    <property type="entry name" value="Nucleic acid-binding proteins"/>
    <property type="match status" value="1"/>
</dbReference>
<sequence length="832" mass="91715">MGLRDYARKRRFDATPEPEGRVVETGGRRPVFVVQLHHARARHYDFRLEVDGVLKSWAVPKGPSLRPGDKRLAVQVEDHPLEYAGFAGDIPEGNYGAGHVDIFDRGHWASDGDPQAALAQGKLDFVLQGGKLRGGWKLVRTRKQGRQVQWLLMKRQDRHAAELEADDLIDDAGAGAGARAKAKARPKKTGKSDSAVKSKQAPARRDGSGRKRDAAWRKRASDLDGARETGLPLGFEPALATLRAAPPTGDDWLHELKWDGYRLLVDLDAGKARLRSRGGLDWNATFREIARAVEALPVSSACLDGELVVIDAAGRSDFSELQRVVEGTSKADLRYMVFDLPGLAGVDLRRAPLQARKALLKDLLGTPGLLAYSDHVVGHGAEVFAQTGKQGLEGMISKRCGSPYRAGRGGDWIKSKHALADEFLVIGYTPPKGSRSGFGSLLLATRERGRLRYAGRVGTGFDDTALRVLHERLQPLRQREGVIELPAHVPFSARAVRWVRPELVVEVAYRGLAKEGLLRQASFLRVRDDKPAREVQRPPAAPTREEDVNLTHPDRIVFKDAGCTKADVADYYRSVAGWMLPGLRDRPLSLLRCPEGAQGECFFQKHHAGSLGSQVHALPLRQKDGKADYLYVDSIEGVLELVQMNTIEFHPWGACARDPERPDRLVFDLDPGEGVAWKQVVAAARDTRDKLRQAGLESFVRLSGGKGLHVVAPIEGGPSWDAVRGFCEAFAQAMALHAPDRYVATMSKARRGGKVFIDWLRNTRGATSVASWSLRARKGAPVAVPLRWEELGRIKRADAYDLPKARRRAARLRDDPWAGIDTLRQSLPALHD</sequence>
<keyword evidence="4" id="KW-0808">Transferase</keyword>
<evidence type="ECO:0000259" key="24">
    <source>
        <dbReference type="Pfam" id="PF13298"/>
    </source>
</evidence>
<feature type="region of interest" description="Disordered" evidence="21">
    <location>
        <begin position="177"/>
        <end position="229"/>
    </location>
</feature>
<dbReference type="Gene3D" id="3.30.1490.70">
    <property type="match status" value="1"/>
</dbReference>
<keyword evidence="9" id="KW-0227">DNA damage</keyword>
<keyword evidence="10" id="KW-0378">Hydrolase</keyword>
<dbReference type="Pfam" id="PF13298">
    <property type="entry name" value="LigD_N"/>
    <property type="match status" value="1"/>
</dbReference>
<feature type="domain" description="ATP-dependent DNA ligase family profile" evidence="22">
    <location>
        <begin position="249"/>
        <end position="416"/>
    </location>
</feature>
<proteinExistence type="predicted"/>
<keyword evidence="5" id="KW-0548">Nucleotidyltransferase</keyword>
<evidence type="ECO:0000256" key="19">
    <source>
        <dbReference type="ARBA" id="ARBA00029943"/>
    </source>
</evidence>
<dbReference type="Pfam" id="PF01068">
    <property type="entry name" value="DNA_ligase_A_M"/>
    <property type="match status" value="1"/>
</dbReference>
<dbReference type="InterPro" id="IPR012340">
    <property type="entry name" value="NA-bd_OB-fold"/>
</dbReference>
<reference evidence="27" key="1">
    <citation type="journal article" date="2019" name="Int. J. Syst. Evol. Microbiol.">
        <title>The Global Catalogue of Microorganisms (GCM) 10K type strain sequencing project: providing services to taxonomists for standard genome sequencing and annotation.</title>
        <authorList>
            <consortium name="The Broad Institute Genomics Platform"/>
            <consortium name="The Broad Institute Genome Sequencing Center for Infectious Disease"/>
            <person name="Wu L."/>
            <person name="Ma J."/>
        </authorList>
    </citation>
    <scope>NUCLEOTIDE SEQUENCE [LARGE SCALE GENOMIC DNA]</scope>
    <source>
        <strain evidence="27">JCM 18392</strain>
    </source>
</reference>
<dbReference type="InterPro" id="IPR014144">
    <property type="entry name" value="LigD_PE_domain"/>
</dbReference>
<evidence type="ECO:0000256" key="16">
    <source>
        <dbReference type="ARBA" id="ARBA00023204"/>
    </source>
</evidence>
<protein>
    <recommendedName>
        <fullName evidence="2">DNA ligase (ATP)</fullName>
        <ecNumber evidence="2">6.5.1.1</ecNumber>
    </recommendedName>
    <alternativeName>
        <fullName evidence="19">NHEJ DNA polymerase</fullName>
    </alternativeName>
</protein>
<keyword evidence="13" id="KW-0239">DNA-directed DNA polymerase</keyword>
<evidence type="ECO:0000259" key="25">
    <source>
        <dbReference type="Pfam" id="PF21686"/>
    </source>
</evidence>
<dbReference type="Pfam" id="PF04679">
    <property type="entry name" value="DNA_ligase_A_C"/>
    <property type="match status" value="1"/>
</dbReference>
<evidence type="ECO:0000256" key="7">
    <source>
        <dbReference type="ARBA" id="ARBA00022723"/>
    </source>
</evidence>
<evidence type="ECO:0000256" key="14">
    <source>
        <dbReference type="ARBA" id="ARBA00023125"/>
    </source>
</evidence>
<dbReference type="Proteomes" id="UP001501323">
    <property type="component" value="Unassembled WGS sequence"/>
</dbReference>
<evidence type="ECO:0000256" key="10">
    <source>
        <dbReference type="ARBA" id="ARBA00022801"/>
    </source>
</evidence>
<gene>
    <name evidence="26" type="primary">ligD</name>
    <name evidence="26" type="ORF">GCM10023332_04330</name>
</gene>
<dbReference type="NCBIfam" id="TIGR02776">
    <property type="entry name" value="NHEJ_ligase_prk"/>
    <property type="match status" value="1"/>
</dbReference>
<keyword evidence="15" id="KW-0233">DNA recombination</keyword>